<dbReference type="Pfam" id="PF06355">
    <property type="entry name" value="Aegerolysin"/>
    <property type="match status" value="1"/>
</dbReference>
<proteinExistence type="inferred from homology"/>
<comment type="caution">
    <text evidence="2">The sequence shown here is derived from an EMBL/GenBank/DDBJ whole genome shotgun (WGS) entry which is preliminary data.</text>
</comment>
<name>A0ABR7Y2U3_9SPHI</name>
<accession>A0ABR7Y2U3</accession>
<evidence type="ECO:0000256" key="1">
    <source>
        <dbReference type="ARBA" id="ARBA00010795"/>
    </source>
</evidence>
<comment type="similarity">
    <text evidence="1">Belongs to the aegerolysin family.</text>
</comment>
<dbReference type="InterPro" id="IPR009413">
    <property type="entry name" value="Aegerolysin-typ"/>
</dbReference>
<dbReference type="RefSeq" id="WP_190308777.1">
    <property type="nucleotide sequence ID" value="NZ_JACNYK010000002.1"/>
</dbReference>
<evidence type="ECO:0000313" key="3">
    <source>
        <dbReference type="Proteomes" id="UP000606494"/>
    </source>
</evidence>
<organism evidence="2 3">
    <name type="scientific">Sphingobacterium arenae</name>
    <dbReference type="NCBI Taxonomy" id="1280598"/>
    <lineage>
        <taxon>Bacteria</taxon>
        <taxon>Pseudomonadati</taxon>
        <taxon>Bacteroidota</taxon>
        <taxon>Sphingobacteriia</taxon>
        <taxon>Sphingobacteriales</taxon>
        <taxon>Sphingobacteriaceae</taxon>
        <taxon>Sphingobacterium</taxon>
    </lineage>
</organism>
<dbReference type="PIRSF" id="PIRSF007951">
    <property type="entry name" value="Hemolysin, aegerolysin type"/>
    <property type="match status" value="1"/>
</dbReference>
<evidence type="ECO:0008006" key="4">
    <source>
        <dbReference type="Google" id="ProtNLM"/>
    </source>
</evidence>
<evidence type="ECO:0000313" key="2">
    <source>
        <dbReference type="EMBL" id="MBD1425628.1"/>
    </source>
</evidence>
<keyword evidence="3" id="KW-1185">Reference proteome</keyword>
<reference evidence="2 3" key="1">
    <citation type="submission" date="2020-08" db="EMBL/GenBank/DDBJ databases">
        <title>Sphingobacterium sp. DN00404 isolated from aquaculture water.</title>
        <authorList>
            <person name="Zhang M."/>
        </authorList>
    </citation>
    <scope>NUCLEOTIDE SEQUENCE [LARGE SCALE GENOMIC DNA]</scope>
    <source>
        <strain evidence="2 3">KCTC 32294</strain>
    </source>
</reference>
<dbReference type="Proteomes" id="UP000606494">
    <property type="component" value="Unassembled WGS sequence"/>
</dbReference>
<dbReference type="Gene3D" id="2.60.270.50">
    <property type="match status" value="1"/>
</dbReference>
<gene>
    <name evidence="2" type="ORF">H8B17_08550</name>
</gene>
<sequence length="138" mass="15596">MGYNQYVELRLRSENLRLGVEEAKLDCGKFYETGDKDKEVSSAEIDKITVNNGKWSMINSCGRHSAMKGTEGSITIKDLDTQVVLGKYKWDCPYWSSGNTSQFTWDNEELKAFYYIQLDPGALSSGPIGKAFLLIVKY</sequence>
<dbReference type="EMBL" id="JACNYK010000002">
    <property type="protein sequence ID" value="MBD1425628.1"/>
    <property type="molecule type" value="Genomic_DNA"/>
</dbReference>
<protein>
    <recommendedName>
        <fullName evidence="4">DUF1566 domain-containing protein</fullName>
    </recommendedName>
</protein>